<dbReference type="SUPFAM" id="SSF53756">
    <property type="entry name" value="UDP-Glycosyltransferase/glycogen phosphorylase"/>
    <property type="match status" value="1"/>
</dbReference>
<feature type="domain" description="Glycosyl transferase family 1" evidence="2">
    <location>
        <begin position="132"/>
        <end position="304"/>
    </location>
</feature>
<reference evidence="4 5" key="1">
    <citation type="journal article" date="2016" name="Sci. Rep.">
        <title>Metabolic traits of an uncultured archaeal lineage -MSBL1- from brine pools of the Red Sea.</title>
        <authorList>
            <person name="Mwirichia R."/>
            <person name="Alam I."/>
            <person name="Rashid M."/>
            <person name="Vinu M."/>
            <person name="Ba-Alawi W."/>
            <person name="Anthony Kamau A."/>
            <person name="Kamanda Ngugi D."/>
            <person name="Goker M."/>
            <person name="Klenk H.P."/>
            <person name="Bajic V."/>
            <person name="Stingl U."/>
        </authorList>
    </citation>
    <scope>NUCLEOTIDE SEQUENCE [LARGE SCALE GENOMIC DNA]</scope>
    <source>
        <strain evidence="4">SCGC-AAA382C18</strain>
    </source>
</reference>
<evidence type="ECO:0000259" key="3">
    <source>
        <dbReference type="Pfam" id="PF13439"/>
    </source>
</evidence>
<evidence type="ECO:0008006" key="6">
    <source>
        <dbReference type="Google" id="ProtNLM"/>
    </source>
</evidence>
<dbReference type="Pfam" id="PF13439">
    <property type="entry name" value="Glyco_transf_4"/>
    <property type="match status" value="1"/>
</dbReference>
<keyword evidence="5" id="KW-1185">Reference proteome</keyword>
<dbReference type="PANTHER" id="PTHR46401">
    <property type="entry name" value="GLYCOSYLTRANSFERASE WBBK-RELATED"/>
    <property type="match status" value="1"/>
</dbReference>
<dbReference type="InterPro" id="IPR028098">
    <property type="entry name" value="Glyco_trans_4-like_N"/>
</dbReference>
<evidence type="ECO:0000313" key="4">
    <source>
        <dbReference type="EMBL" id="KXB07226.1"/>
    </source>
</evidence>
<evidence type="ECO:0000256" key="1">
    <source>
        <dbReference type="ARBA" id="ARBA00022679"/>
    </source>
</evidence>
<proteinExistence type="predicted"/>
<accession>A0A133VL89</accession>
<dbReference type="Pfam" id="PF00534">
    <property type="entry name" value="Glycos_transf_1"/>
    <property type="match status" value="1"/>
</dbReference>
<dbReference type="CDD" id="cd03801">
    <property type="entry name" value="GT4_PimA-like"/>
    <property type="match status" value="1"/>
</dbReference>
<dbReference type="InterPro" id="IPR001296">
    <property type="entry name" value="Glyco_trans_1"/>
</dbReference>
<comment type="caution">
    <text evidence="4">The sequence shown here is derived from an EMBL/GenBank/DDBJ whole genome shotgun (WGS) entry which is preliminary data.</text>
</comment>
<dbReference type="GO" id="GO:0016757">
    <property type="term" value="F:glycosyltransferase activity"/>
    <property type="evidence" value="ECO:0007669"/>
    <property type="project" value="InterPro"/>
</dbReference>
<keyword evidence="1" id="KW-0808">Transferase</keyword>
<dbReference type="Gene3D" id="3.40.50.2000">
    <property type="entry name" value="Glycogen Phosphorylase B"/>
    <property type="match status" value="2"/>
</dbReference>
<name>A0A133VL89_9EURY</name>
<dbReference type="Proteomes" id="UP000070404">
    <property type="component" value="Unassembled WGS sequence"/>
</dbReference>
<evidence type="ECO:0000313" key="5">
    <source>
        <dbReference type="Proteomes" id="UP000070404"/>
    </source>
</evidence>
<sequence length="328" mass="37229">MDFSTLPLAYFTVRRKLSGFPGRISLKGTLGRSFEIKSLSHSATDGYDLLHLNQLRGVEGSLLYKEKPKIFTSHGVGENITSEYLENIFSNSNFVVAPSNYTAKRIESKCGKKPEVIHHGVNLSLFQPSNSKAKIRRELGVPRNKKVILWNGRITPQKDLRTLLKSIPLVADEIPDALFLIKGRTTDQDYMKTLEPEWVEINRDYGENLMMITNWIRHEDLPKLYGAADLLVHTSIHESFGLTFTEAIACGVPVLASKCATAPEILGDAGSFYPPKDHEKLAEEIISMLKDNKNREKLARKGIERARKKFSWKNAARKYFRLYQKSVF</sequence>
<dbReference type="PANTHER" id="PTHR46401:SF2">
    <property type="entry name" value="GLYCOSYLTRANSFERASE WBBK-RELATED"/>
    <property type="match status" value="1"/>
</dbReference>
<dbReference type="AlphaFoldDB" id="A0A133VL89"/>
<protein>
    <recommendedName>
        <fullName evidence="6">Glycosyl transferase family 1 domain-containing protein</fullName>
    </recommendedName>
</protein>
<organism evidence="4 5">
    <name type="scientific">candidate division MSBL1 archaeon SCGC-AAA382C18</name>
    <dbReference type="NCBI Taxonomy" id="1698281"/>
    <lineage>
        <taxon>Archaea</taxon>
        <taxon>Methanobacteriati</taxon>
        <taxon>Methanobacteriota</taxon>
        <taxon>candidate division MSBL1</taxon>
    </lineage>
</organism>
<feature type="domain" description="Glycosyltransferase subfamily 4-like N-terminal" evidence="3">
    <location>
        <begin position="26"/>
        <end position="124"/>
    </location>
</feature>
<gene>
    <name evidence="4" type="ORF">AKJ52_00645</name>
</gene>
<dbReference type="EMBL" id="LHYF01000006">
    <property type="protein sequence ID" value="KXB07226.1"/>
    <property type="molecule type" value="Genomic_DNA"/>
</dbReference>
<evidence type="ECO:0000259" key="2">
    <source>
        <dbReference type="Pfam" id="PF00534"/>
    </source>
</evidence>